<evidence type="ECO:0000313" key="8">
    <source>
        <dbReference type="Proteomes" id="UP000712673"/>
    </source>
</evidence>
<keyword evidence="2 3" id="KW-0786">Thiamine pyrophosphate</keyword>
<reference evidence="7" key="1">
    <citation type="submission" date="2019-03" db="EMBL/GenBank/DDBJ databases">
        <title>Lake Tanganyika Metagenome-Assembled Genomes (MAGs).</title>
        <authorList>
            <person name="Tran P."/>
        </authorList>
    </citation>
    <scope>NUCLEOTIDE SEQUENCE</scope>
    <source>
        <strain evidence="7">K_DeepCast_65m_m2_066</strain>
    </source>
</reference>
<dbReference type="SUPFAM" id="SSF52467">
    <property type="entry name" value="DHS-like NAD/FAD-binding domain"/>
    <property type="match status" value="1"/>
</dbReference>
<dbReference type="Pfam" id="PF02776">
    <property type="entry name" value="TPP_enzyme_N"/>
    <property type="match status" value="1"/>
</dbReference>
<dbReference type="Gene3D" id="3.40.50.1220">
    <property type="entry name" value="TPP-binding domain"/>
    <property type="match status" value="1"/>
</dbReference>
<dbReference type="InterPro" id="IPR045229">
    <property type="entry name" value="TPP_enz"/>
</dbReference>
<dbReference type="InterPro" id="IPR011766">
    <property type="entry name" value="TPP_enzyme_TPP-bd"/>
</dbReference>
<organism evidence="7 8">
    <name type="scientific">Tectimicrobiota bacterium</name>
    <dbReference type="NCBI Taxonomy" id="2528274"/>
    <lineage>
        <taxon>Bacteria</taxon>
        <taxon>Pseudomonadati</taxon>
        <taxon>Nitrospinota/Tectimicrobiota group</taxon>
        <taxon>Candidatus Tectimicrobiota</taxon>
    </lineage>
</organism>
<dbReference type="InterPro" id="IPR012001">
    <property type="entry name" value="Thiamin_PyroP_enz_TPP-bd_dom"/>
</dbReference>
<protein>
    <submittedName>
        <fullName evidence="7">Thiamine pyrophosphate-binding protein</fullName>
    </submittedName>
</protein>
<proteinExistence type="inferred from homology"/>
<gene>
    <name evidence="7" type="ORF">FJZ47_13365</name>
</gene>
<dbReference type="InterPro" id="IPR029035">
    <property type="entry name" value="DHS-like_NAD/FAD-binding_dom"/>
</dbReference>
<dbReference type="AlphaFoldDB" id="A0A937W196"/>
<dbReference type="GO" id="GO:0009097">
    <property type="term" value="P:isoleucine biosynthetic process"/>
    <property type="evidence" value="ECO:0007669"/>
    <property type="project" value="TreeGrafter"/>
</dbReference>
<evidence type="ECO:0000313" key="7">
    <source>
        <dbReference type="EMBL" id="MBM3224777.1"/>
    </source>
</evidence>
<evidence type="ECO:0000259" key="5">
    <source>
        <dbReference type="Pfam" id="PF02775"/>
    </source>
</evidence>
<dbReference type="GO" id="GO:0030976">
    <property type="term" value="F:thiamine pyrophosphate binding"/>
    <property type="evidence" value="ECO:0007669"/>
    <property type="project" value="InterPro"/>
</dbReference>
<dbReference type="PANTHER" id="PTHR18968:SF129">
    <property type="entry name" value="ACETOLACTATE SYNTHASE"/>
    <property type="match status" value="1"/>
</dbReference>
<dbReference type="GO" id="GO:0009099">
    <property type="term" value="P:L-valine biosynthetic process"/>
    <property type="evidence" value="ECO:0007669"/>
    <property type="project" value="TreeGrafter"/>
</dbReference>
<sequence length="529" mass="56769">MVTYADVVAKLLADAQIEYIFGMPGSRASVELIEAARKQGIEYVLSNNEAAAAVMAATYGVLQRRPGVCSVGVGPGATNVVNGVAHALLERAPMLMFTDRYPDDLYRHLPRQRVDQEQLFRPITKGTFPIADDSTARSMQRALHLAMDGRPGPVHLDLPDDVMQHEAAGLPEPTPAQTWHGAVSTDHPAVQSLAATIGQARRPIVIAGLGVNRSGSEAALQALTEALQAPVLCAVSAKGTIADDHPWCGGTFMGSEASHGLIAQSDLIITIGLDVVELFEPGLWPYDQRVLNLDNVPHQDGLFHPSQELVGDIGASLHALTPLLKPCGGWQTADLAAFRARQRPPLTTSGVRLSPAAALRIMRQVLPRETILTTDAGQHKVYASRLWECYQPLDYLTSSGLGTMGVAIPIAIATKLVRRERPVVALTGDGGFLMRVSELETARRAGTPIIVVIFNDGYLNLIKIKQDRQGYAVLGSQFAPVDFAQVSAGFGFRAVRAETEAVLQDALQQAVASGEPWVIDAIIDPEGYV</sequence>
<feature type="domain" description="Thiamine pyrophosphate enzyme central" evidence="4">
    <location>
        <begin position="190"/>
        <end position="320"/>
    </location>
</feature>
<dbReference type="Proteomes" id="UP000712673">
    <property type="component" value="Unassembled WGS sequence"/>
</dbReference>
<dbReference type="Pfam" id="PF02775">
    <property type="entry name" value="TPP_enzyme_C"/>
    <property type="match status" value="1"/>
</dbReference>
<dbReference type="Gene3D" id="3.40.50.970">
    <property type="match status" value="2"/>
</dbReference>
<dbReference type="SUPFAM" id="SSF52518">
    <property type="entry name" value="Thiamin diphosphate-binding fold (THDP-binding)"/>
    <property type="match status" value="2"/>
</dbReference>
<evidence type="ECO:0000256" key="3">
    <source>
        <dbReference type="RuleBase" id="RU362132"/>
    </source>
</evidence>
<comment type="similarity">
    <text evidence="1 3">Belongs to the TPP enzyme family.</text>
</comment>
<evidence type="ECO:0000256" key="1">
    <source>
        <dbReference type="ARBA" id="ARBA00007812"/>
    </source>
</evidence>
<dbReference type="GO" id="GO:0003984">
    <property type="term" value="F:acetolactate synthase activity"/>
    <property type="evidence" value="ECO:0007669"/>
    <property type="project" value="TreeGrafter"/>
</dbReference>
<dbReference type="Pfam" id="PF00205">
    <property type="entry name" value="TPP_enzyme_M"/>
    <property type="match status" value="1"/>
</dbReference>
<comment type="caution">
    <text evidence="7">The sequence shown here is derived from an EMBL/GenBank/DDBJ whole genome shotgun (WGS) entry which is preliminary data.</text>
</comment>
<evidence type="ECO:0000259" key="6">
    <source>
        <dbReference type="Pfam" id="PF02776"/>
    </source>
</evidence>
<feature type="domain" description="Thiamine pyrophosphate enzyme N-terminal TPP-binding" evidence="6">
    <location>
        <begin position="3"/>
        <end position="118"/>
    </location>
</feature>
<feature type="domain" description="Thiamine pyrophosphate enzyme TPP-binding" evidence="5">
    <location>
        <begin position="375"/>
        <end position="520"/>
    </location>
</feature>
<dbReference type="CDD" id="cd07035">
    <property type="entry name" value="TPP_PYR_POX_like"/>
    <property type="match status" value="1"/>
</dbReference>
<accession>A0A937W196</accession>
<dbReference type="GO" id="GO:0000287">
    <property type="term" value="F:magnesium ion binding"/>
    <property type="evidence" value="ECO:0007669"/>
    <property type="project" value="InterPro"/>
</dbReference>
<dbReference type="InterPro" id="IPR029061">
    <property type="entry name" value="THDP-binding"/>
</dbReference>
<dbReference type="InterPro" id="IPR012000">
    <property type="entry name" value="Thiamin_PyroP_enz_cen_dom"/>
</dbReference>
<name>A0A937W196_UNCTE</name>
<dbReference type="GO" id="GO:0005948">
    <property type="term" value="C:acetolactate synthase complex"/>
    <property type="evidence" value="ECO:0007669"/>
    <property type="project" value="TreeGrafter"/>
</dbReference>
<dbReference type="EMBL" id="VGLS01000403">
    <property type="protein sequence ID" value="MBM3224777.1"/>
    <property type="molecule type" value="Genomic_DNA"/>
</dbReference>
<dbReference type="GO" id="GO:0050660">
    <property type="term" value="F:flavin adenine dinucleotide binding"/>
    <property type="evidence" value="ECO:0007669"/>
    <property type="project" value="TreeGrafter"/>
</dbReference>
<evidence type="ECO:0000256" key="2">
    <source>
        <dbReference type="ARBA" id="ARBA00023052"/>
    </source>
</evidence>
<dbReference type="PANTHER" id="PTHR18968">
    <property type="entry name" value="THIAMINE PYROPHOSPHATE ENZYMES"/>
    <property type="match status" value="1"/>
</dbReference>
<evidence type="ECO:0000259" key="4">
    <source>
        <dbReference type="Pfam" id="PF00205"/>
    </source>
</evidence>